<accession>A0A8R1YM39</accession>
<accession>A0A2A6BNA6</accession>
<evidence type="ECO:0000313" key="3">
    <source>
        <dbReference type="Proteomes" id="UP000005239"/>
    </source>
</evidence>
<proteinExistence type="predicted"/>
<organism evidence="2 3">
    <name type="scientific">Pristionchus pacificus</name>
    <name type="common">Parasitic nematode worm</name>
    <dbReference type="NCBI Taxonomy" id="54126"/>
    <lineage>
        <taxon>Eukaryota</taxon>
        <taxon>Metazoa</taxon>
        <taxon>Ecdysozoa</taxon>
        <taxon>Nematoda</taxon>
        <taxon>Chromadorea</taxon>
        <taxon>Rhabditida</taxon>
        <taxon>Rhabditina</taxon>
        <taxon>Diplogasteromorpha</taxon>
        <taxon>Diplogasteroidea</taxon>
        <taxon>Neodiplogasteridae</taxon>
        <taxon>Pristionchus</taxon>
    </lineage>
</organism>
<dbReference type="AlphaFoldDB" id="A0A2A6BNA6"/>
<gene>
    <name evidence="2" type="primary">WBGene00272006</name>
</gene>
<reference evidence="2" key="2">
    <citation type="submission" date="2022-06" db="UniProtKB">
        <authorList>
            <consortium name="EnsemblMetazoa"/>
        </authorList>
    </citation>
    <scope>IDENTIFICATION</scope>
    <source>
        <strain evidence="2">PS312</strain>
    </source>
</reference>
<feature type="compositionally biased region" description="Low complexity" evidence="1">
    <location>
        <begin position="61"/>
        <end position="73"/>
    </location>
</feature>
<reference evidence="3" key="1">
    <citation type="journal article" date="2008" name="Nat. Genet.">
        <title>The Pristionchus pacificus genome provides a unique perspective on nematode lifestyle and parasitism.</title>
        <authorList>
            <person name="Dieterich C."/>
            <person name="Clifton S.W."/>
            <person name="Schuster L.N."/>
            <person name="Chinwalla A."/>
            <person name="Delehaunty K."/>
            <person name="Dinkelacker I."/>
            <person name="Fulton L."/>
            <person name="Fulton R."/>
            <person name="Godfrey J."/>
            <person name="Minx P."/>
            <person name="Mitreva M."/>
            <person name="Roeseler W."/>
            <person name="Tian H."/>
            <person name="Witte H."/>
            <person name="Yang S.P."/>
            <person name="Wilson R.K."/>
            <person name="Sommer R.J."/>
        </authorList>
    </citation>
    <scope>NUCLEOTIDE SEQUENCE [LARGE SCALE GENOMIC DNA]</scope>
    <source>
        <strain evidence="3">PS312</strain>
    </source>
</reference>
<dbReference type="Proteomes" id="UP000005239">
    <property type="component" value="Unassembled WGS sequence"/>
</dbReference>
<name>A0A2A6BNA6_PRIPA</name>
<feature type="region of interest" description="Disordered" evidence="1">
    <location>
        <begin position="1"/>
        <end position="97"/>
    </location>
</feature>
<sequence length="118" mass="12911">MNLKQTMGIFMQAESRLKAKKGSSSSSSSLESDDSRKARNQREKRKKQREKDWEEAAKVGLSNNLSSLPLVSSPDPPPQHSPGTIEQHTMPPIDVSDVVSFGGAANVRRSDDDCQSSP</sequence>
<evidence type="ECO:0000313" key="2">
    <source>
        <dbReference type="EnsemblMetazoa" id="PPA33637.1"/>
    </source>
</evidence>
<keyword evidence="3" id="KW-1185">Reference proteome</keyword>
<evidence type="ECO:0000256" key="1">
    <source>
        <dbReference type="SAM" id="MobiDB-lite"/>
    </source>
</evidence>
<dbReference type="EnsemblMetazoa" id="PPA33637.1">
    <property type="protein sequence ID" value="PPA33637.1"/>
    <property type="gene ID" value="WBGene00272006"/>
</dbReference>
<protein>
    <submittedName>
        <fullName evidence="2">Uncharacterized protein</fullName>
    </submittedName>
</protein>